<dbReference type="InterPro" id="IPR013525">
    <property type="entry name" value="ABC2_TM"/>
</dbReference>
<keyword evidence="8" id="KW-1185">Reference proteome</keyword>
<evidence type="ECO:0000256" key="3">
    <source>
        <dbReference type="ARBA" id="ARBA00022989"/>
    </source>
</evidence>
<comment type="caution">
    <text evidence="7">The sequence shown here is derived from an EMBL/GenBank/DDBJ whole genome shotgun (WGS) entry which is preliminary data.</text>
</comment>
<feature type="transmembrane region" description="Helical" evidence="5">
    <location>
        <begin position="300"/>
        <end position="318"/>
    </location>
</feature>
<dbReference type="eggNOG" id="COG1668">
    <property type="taxonomic scope" value="Bacteria"/>
</dbReference>
<evidence type="ECO:0000256" key="4">
    <source>
        <dbReference type="ARBA" id="ARBA00023136"/>
    </source>
</evidence>
<name>A0A085BG06_9FLAO</name>
<reference evidence="7 8" key="1">
    <citation type="submission" date="2014-07" db="EMBL/GenBank/DDBJ databases">
        <title>Epilithonimonas lactis LMG 22401 Genome.</title>
        <authorList>
            <person name="Pipes S.E."/>
            <person name="Stropko S.J."/>
        </authorList>
    </citation>
    <scope>NUCLEOTIDE SEQUENCE [LARGE SCALE GENOMIC DNA]</scope>
    <source>
        <strain evidence="7 8">LMG 24401</strain>
    </source>
</reference>
<dbReference type="SUPFAM" id="SSF53850">
    <property type="entry name" value="Periplasmic binding protein-like II"/>
    <property type="match status" value="1"/>
</dbReference>
<evidence type="ECO:0000313" key="8">
    <source>
        <dbReference type="Proteomes" id="UP000028623"/>
    </source>
</evidence>
<dbReference type="PANTHER" id="PTHR43471:SF3">
    <property type="entry name" value="ABC TRANSPORTER PERMEASE PROTEIN NATB"/>
    <property type="match status" value="1"/>
</dbReference>
<feature type="transmembrane region" description="Helical" evidence="5">
    <location>
        <begin position="338"/>
        <end position="358"/>
    </location>
</feature>
<keyword evidence="3 5" id="KW-1133">Transmembrane helix</keyword>
<protein>
    <submittedName>
        <fullName evidence="7">ABC transporter permease</fullName>
    </submittedName>
</protein>
<dbReference type="EMBL" id="JPLY01000004">
    <property type="protein sequence ID" value="KFC21401.1"/>
    <property type="molecule type" value="Genomic_DNA"/>
</dbReference>
<dbReference type="PANTHER" id="PTHR43471">
    <property type="entry name" value="ABC TRANSPORTER PERMEASE"/>
    <property type="match status" value="1"/>
</dbReference>
<dbReference type="STRING" id="421072.SAMN04488097_0819"/>
<dbReference type="AlphaFoldDB" id="A0A085BG06"/>
<gene>
    <name evidence="7" type="ORF">IO89_14570</name>
</gene>
<dbReference type="Gene3D" id="3.40.190.10">
    <property type="entry name" value="Periplasmic binding protein-like II"/>
    <property type="match status" value="1"/>
</dbReference>
<dbReference type="Pfam" id="PF12698">
    <property type="entry name" value="ABC2_membrane_3"/>
    <property type="match status" value="1"/>
</dbReference>
<evidence type="ECO:0000256" key="5">
    <source>
        <dbReference type="SAM" id="Phobius"/>
    </source>
</evidence>
<organism evidence="7 8">
    <name type="scientific">Epilithonimonas lactis</name>
    <dbReference type="NCBI Taxonomy" id="421072"/>
    <lineage>
        <taxon>Bacteria</taxon>
        <taxon>Pseudomonadati</taxon>
        <taxon>Bacteroidota</taxon>
        <taxon>Flavobacteriia</taxon>
        <taxon>Flavobacteriales</taxon>
        <taxon>Weeksellaceae</taxon>
        <taxon>Chryseobacterium group</taxon>
        <taxon>Epilithonimonas</taxon>
    </lineage>
</organism>
<feature type="transmembrane region" description="Helical" evidence="5">
    <location>
        <begin position="21"/>
        <end position="43"/>
    </location>
</feature>
<dbReference type="RefSeq" id="WP_034977423.1">
    <property type="nucleotide sequence ID" value="NZ_FOFI01000001.1"/>
</dbReference>
<evidence type="ECO:0000313" key="7">
    <source>
        <dbReference type="EMBL" id="KFC21401.1"/>
    </source>
</evidence>
<dbReference type="GO" id="GO:0140359">
    <property type="term" value="F:ABC-type transporter activity"/>
    <property type="evidence" value="ECO:0007669"/>
    <property type="project" value="InterPro"/>
</dbReference>
<feature type="transmembrane region" description="Helical" evidence="5">
    <location>
        <begin position="180"/>
        <end position="203"/>
    </location>
</feature>
<feature type="transmembrane region" description="Helical" evidence="5">
    <location>
        <begin position="392"/>
        <end position="414"/>
    </location>
</feature>
<dbReference type="GO" id="GO:0016020">
    <property type="term" value="C:membrane"/>
    <property type="evidence" value="ECO:0007669"/>
    <property type="project" value="UniProtKB-SubCell"/>
</dbReference>
<accession>A0A085BG06</accession>
<keyword evidence="2 5" id="KW-0812">Transmembrane</keyword>
<comment type="subcellular location">
    <subcellularLocation>
        <location evidence="1">Membrane</location>
        <topology evidence="1">Multi-pass membrane protein</topology>
    </subcellularLocation>
</comment>
<evidence type="ECO:0000256" key="2">
    <source>
        <dbReference type="ARBA" id="ARBA00022692"/>
    </source>
</evidence>
<dbReference type="Proteomes" id="UP000028623">
    <property type="component" value="Unassembled WGS sequence"/>
</dbReference>
<evidence type="ECO:0000259" key="6">
    <source>
        <dbReference type="Pfam" id="PF12698"/>
    </source>
</evidence>
<dbReference type="OrthoDB" id="9768837at2"/>
<keyword evidence="4 5" id="KW-0472">Membrane</keyword>
<sequence>MKNIYLITKREFLTQVKKKSFIILTILAPLLMVGFGVLIGFMFKANEAEYHFDVVDKSGLFAGQLKSTKEITYTFVPENTENALVKNLKDLKGSDGLLIIPELKDTNFDALESGTKLLTNKKVGMDTKNLVSADLSNILKKEKIKQLGIKEDRIVNLDKNFKLISQNVTESDKPESDLAFGIKTALSMGLMYVVFMFIIIYGVRVMRSVLEEKNNRVVEIIISSVKPFELMMGKILGVTLVALTQFIVWIAMTVTAAIFLNTGFSAMQKNIPAGEEGVLKNLDIQQIATEVSHILLDMNYVGIIGVFVFFFLFGYIFYSSMYAAIGSAVDNETETQQFTLFAVVPLMLGLYGSFTIMNNPDGPMAFWLSIIPFTSPVAMIARIPFGVPLWEILLSIFLLIASTLLMVFIASKIYRVGILMYGNKATLKEIWKWIRS</sequence>
<feature type="transmembrane region" description="Helical" evidence="5">
    <location>
        <begin position="235"/>
        <end position="260"/>
    </location>
</feature>
<proteinExistence type="predicted"/>
<feature type="domain" description="ABC-2 type transporter transmembrane" evidence="6">
    <location>
        <begin position="19"/>
        <end position="411"/>
    </location>
</feature>
<evidence type="ECO:0000256" key="1">
    <source>
        <dbReference type="ARBA" id="ARBA00004141"/>
    </source>
</evidence>